<protein>
    <recommendedName>
        <fullName evidence="2">Heterokaryon incompatibility domain-containing protein</fullName>
    </recommendedName>
</protein>
<evidence type="ECO:0000313" key="3">
    <source>
        <dbReference type="EMBL" id="EMD38732.1"/>
    </source>
</evidence>
<dbReference type="HOGENOM" id="CLU_009388_1_0_1"/>
<dbReference type="PANTHER" id="PTHR39596:SF2">
    <property type="entry name" value="HET DOMAIN PROTEIN (AFU_ORTHOLOGUE AFUA_1G17550)-RELATED"/>
    <property type="match status" value="1"/>
</dbReference>
<feature type="region of interest" description="Disordered" evidence="1">
    <location>
        <begin position="199"/>
        <end position="254"/>
    </location>
</feature>
<dbReference type="OrthoDB" id="2426273at2759"/>
<name>M2RJT8_CERS8</name>
<dbReference type="Proteomes" id="UP000016930">
    <property type="component" value="Unassembled WGS sequence"/>
</dbReference>
<feature type="region of interest" description="Disordered" evidence="1">
    <location>
        <begin position="1"/>
        <end position="47"/>
    </location>
</feature>
<feature type="compositionally biased region" description="Low complexity" evidence="1">
    <location>
        <begin position="212"/>
        <end position="229"/>
    </location>
</feature>
<reference evidence="3 4" key="1">
    <citation type="journal article" date="2012" name="Proc. Natl. Acad. Sci. U.S.A.">
        <title>Comparative genomics of Ceriporiopsis subvermispora and Phanerochaete chrysosporium provide insight into selective ligninolysis.</title>
        <authorList>
            <person name="Fernandez-Fueyo E."/>
            <person name="Ruiz-Duenas F.J."/>
            <person name="Ferreira P."/>
            <person name="Floudas D."/>
            <person name="Hibbett D.S."/>
            <person name="Canessa P."/>
            <person name="Larrondo L.F."/>
            <person name="James T.Y."/>
            <person name="Seelenfreund D."/>
            <person name="Lobos S."/>
            <person name="Polanco R."/>
            <person name="Tello M."/>
            <person name="Honda Y."/>
            <person name="Watanabe T."/>
            <person name="Watanabe T."/>
            <person name="Ryu J.S."/>
            <person name="Kubicek C.P."/>
            <person name="Schmoll M."/>
            <person name="Gaskell J."/>
            <person name="Hammel K.E."/>
            <person name="St John F.J."/>
            <person name="Vanden Wymelenberg A."/>
            <person name="Sabat G."/>
            <person name="Splinter BonDurant S."/>
            <person name="Syed K."/>
            <person name="Yadav J.S."/>
            <person name="Doddapaneni H."/>
            <person name="Subramanian V."/>
            <person name="Lavin J.L."/>
            <person name="Oguiza J.A."/>
            <person name="Perez G."/>
            <person name="Pisabarro A.G."/>
            <person name="Ramirez L."/>
            <person name="Santoyo F."/>
            <person name="Master E."/>
            <person name="Coutinho P.M."/>
            <person name="Henrissat B."/>
            <person name="Lombard V."/>
            <person name="Magnuson J.K."/>
            <person name="Kuees U."/>
            <person name="Hori C."/>
            <person name="Igarashi K."/>
            <person name="Samejima M."/>
            <person name="Held B.W."/>
            <person name="Barry K.W."/>
            <person name="LaButti K.M."/>
            <person name="Lapidus A."/>
            <person name="Lindquist E.A."/>
            <person name="Lucas S.M."/>
            <person name="Riley R."/>
            <person name="Salamov A.A."/>
            <person name="Hoffmeister D."/>
            <person name="Schwenk D."/>
            <person name="Hadar Y."/>
            <person name="Yarden O."/>
            <person name="de Vries R.P."/>
            <person name="Wiebenga A."/>
            <person name="Stenlid J."/>
            <person name="Eastwood D."/>
            <person name="Grigoriev I.V."/>
            <person name="Berka R.M."/>
            <person name="Blanchette R.A."/>
            <person name="Kersten P."/>
            <person name="Martinez A.T."/>
            <person name="Vicuna R."/>
            <person name="Cullen D."/>
        </authorList>
    </citation>
    <scope>NUCLEOTIDE SEQUENCE [LARGE SCALE GENOMIC DNA]</scope>
    <source>
        <strain evidence="3 4">B</strain>
    </source>
</reference>
<dbReference type="EMBL" id="KB445794">
    <property type="protein sequence ID" value="EMD38732.1"/>
    <property type="molecule type" value="Genomic_DNA"/>
</dbReference>
<dbReference type="InterPro" id="IPR010730">
    <property type="entry name" value="HET"/>
</dbReference>
<dbReference type="PANTHER" id="PTHR39596">
    <property type="match status" value="1"/>
</dbReference>
<feature type="compositionally biased region" description="Polar residues" evidence="1">
    <location>
        <begin position="238"/>
        <end position="254"/>
    </location>
</feature>
<sequence>MSDIRVRIRKMIVPVPQEPPRASTEATSSSTFPKSGSEAPAQGAPTETTCYSLVLEDVNRGKGKEPEDATTDSSSLPLEDVSCSEKLMVLLPILSTTGIPANLAATIEQTCRLLSSVGPVACLENAELIMGKEAMNKFLSDLFQLLLIIADILGLRADVFQQYLGMQLGQMLPLTYTPERFERLVEALLVRAARDLLGKPSTAHDSTTPQIAPGLLPGSTSSGGSETASITENERSSTEQQSSAENNKSPASMFNPNTYMTDDAIWLGCKHDGYPLSSFIGYQELRYSEPQLVEMHQSPSREYAALYQSQLTFGFLEGVIEQKIPESRLLKHTPNGIMISTDEVPRILREWMDRIKAMKAADPEALRKWFERTIRQFQYASSMLQQEVLYPGQMPWHKIGLPSDEVANIVYMVAAIGEALQVASSEFGFLLPPATKPPDWMSVVLSVNSRLAKMMADGWCPVTLRFLAKSMCVLGYASKNKPIIRDGIGEKGHADCDALRCVANTVDTATYHNRHVREECSCQYVKPPVDAVMQILSTGQVPVLTITNVNSSEGDLTFTCNNASTTSYVAFSHVWADGLGSTTEEGLPVCQVRRLAAAAERLVPGSAFWIDSLCVPKNAEMRKRAIREMGRTYNNATVVLVMDSGVQSCSVTAPLEQRLLRIVTSAWMQRLWTLQEAMLARSLVFEFSDGIVAIQDLLPDDDAPFVSPLITMLAVYVHSLLHRRNDLRYARAGLPMMGLKQVSELLYCRTSSKPEDETLAIASLLDVDPGELVSTSPRQRMKTLLLKVRNIPPYIISTPAPRLDEPCFGWAPVTLTSGHSDVISNNEAICTPEGLLATYPSIGINSTTFRGDEVWFIRLQLQSKTMMMSLEDADSERGADMKYTCNGILMEPLGPKIIQSVVAVLMDGQGISVNGKWRPRYRFIKRLQLKHWMGPQLARIDDHKVIEATGFGDLDVCLV</sequence>
<evidence type="ECO:0000259" key="2">
    <source>
        <dbReference type="Pfam" id="PF06985"/>
    </source>
</evidence>
<proteinExistence type="predicted"/>
<evidence type="ECO:0000256" key="1">
    <source>
        <dbReference type="SAM" id="MobiDB-lite"/>
    </source>
</evidence>
<accession>M2RJT8</accession>
<dbReference type="STRING" id="914234.M2RJT8"/>
<keyword evidence="4" id="KW-1185">Reference proteome</keyword>
<feature type="compositionally biased region" description="Polar residues" evidence="1">
    <location>
        <begin position="24"/>
        <end position="34"/>
    </location>
</feature>
<gene>
    <name evidence="3" type="ORF">CERSUDRAFT_112459</name>
</gene>
<feature type="domain" description="Heterokaryon incompatibility" evidence="2">
    <location>
        <begin position="568"/>
        <end position="650"/>
    </location>
</feature>
<dbReference type="Pfam" id="PF06985">
    <property type="entry name" value="HET"/>
    <property type="match status" value="1"/>
</dbReference>
<evidence type="ECO:0000313" key="4">
    <source>
        <dbReference type="Proteomes" id="UP000016930"/>
    </source>
</evidence>
<dbReference type="AlphaFoldDB" id="M2RJT8"/>
<organism evidence="3 4">
    <name type="scientific">Ceriporiopsis subvermispora (strain B)</name>
    <name type="common">White-rot fungus</name>
    <name type="synonym">Gelatoporia subvermispora</name>
    <dbReference type="NCBI Taxonomy" id="914234"/>
    <lineage>
        <taxon>Eukaryota</taxon>
        <taxon>Fungi</taxon>
        <taxon>Dikarya</taxon>
        <taxon>Basidiomycota</taxon>
        <taxon>Agaricomycotina</taxon>
        <taxon>Agaricomycetes</taxon>
        <taxon>Polyporales</taxon>
        <taxon>Gelatoporiaceae</taxon>
        <taxon>Gelatoporia</taxon>
    </lineage>
</organism>